<evidence type="ECO:0000256" key="2">
    <source>
        <dbReference type="SAM" id="SignalP"/>
    </source>
</evidence>
<feature type="chain" id="PRO_5047494725" description="Insoluble domain protein" evidence="2">
    <location>
        <begin position="30"/>
        <end position="403"/>
    </location>
</feature>
<feature type="compositionally biased region" description="Pro residues" evidence="1">
    <location>
        <begin position="52"/>
        <end position="67"/>
    </location>
</feature>
<reference evidence="3 4" key="1">
    <citation type="submission" date="2019-10" db="EMBL/GenBank/DDBJ databases">
        <title>Draft Genome Assembly of Rhodococcus zopfii DSM44189.</title>
        <authorList>
            <person name="Sutton J.M."/>
            <person name="Akob D.M."/>
            <person name="Bushman T.J."/>
        </authorList>
    </citation>
    <scope>NUCLEOTIDE SEQUENCE [LARGE SCALE GENOMIC DNA]</scope>
    <source>
        <strain evidence="3 4">DSM 44189</strain>
    </source>
</reference>
<feature type="compositionally biased region" description="Polar residues" evidence="1">
    <location>
        <begin position="41"/>
        <end position="51"/>
    </location>
</feature>
<protein>
    <recommendedName>
        <fullName evidence="5">Insoluble domain protein</fullName>
    </recommendedName>
</protein>
<organism evidence="3 4">
    <name type="scientific">Rhodococcus zopfii</name>
    <dbReference type="NCBI Taxonomy" id="43772"/>
    <lineage>
        <taxon>Bacteria</taxon>
        <taxon>Bacillati</taxon>
        <taxon>Actinomycetota</taxon>
        <taxon>Actinomycetes</taxon>
        <taxon>Mycobacteriales</taxon>
        <taxon>Nocardiaceae</taxon>
        <taxon>Rhodococcus</taxon>
    </lineage>
</organism>
<accession>A0ABU3WTJ3</accession>
<sequence>MAKKKMKTRVIAAGAFGAMCLTAGGGALANAAPSLDPPKPGNSSPKLDPQTPSTPTPAAPVPAPVEEPAPAREYLPGYTPMFSEAPSKPVENYDYGADSNYSGGGYGYYTGYSGNYSSDESEPIPSAPVAPEVIAVVEAPVKKVRFGDYIADQTDLLTERQWNMVNNTFADMEAGYAGVWRTLPIEPSRADRIASASLATGLAGAAATAIPGALMGGLLGGTIGGNVGLAMGGVTSIPLAGVPGLPAVVVVPTTVVGTAIGAGTGAAAGAMITAVPGAVLGGLAGIATGAGDTRPDPIEIDLPSRPTVDTVAVTTQTSQTVAQVETLPGGTGAVEAVRTAVDEAPKVAESVDTAVRDAVATVPGGSDAIAAFDAFNAEVGAFVEPIATPIHDAAAAAHSGLNG</sequence>
<keyword evidence="2" id="KW-0732">Signal</keyword>
<proteinExistence type="predicted"/>
<evidence type="ECO:0008006" key="5">
    <source>
        <dbReference type="Google" id="ProtNLM"/>
    </source>
</evidence>
<name>A0ABU3WTJ3_9NOCA</name>
<evidence type="ECO:0000256" key="1">
    <source>
        <dbReference type="SAM" id="MobiDB-lite"/>
    </source>
</evidence>
<keyword evidence="4" id="KW-1185">Reference proteome</keyword>
<dbReference type="EMBL" id="WBMO01000003">
    <property type="protein sequence ID" value="MDV2477342.1"/>
    <property type="molecule type" value="Genomic_DNA"/>
</dbReference>
<feature type="region of interest" description="Disordered" evidence="1">
    <location>
        <begin position="29"/>
        <end position="80"/>
    </location>
</feature>
<gene>
    <name evidence="3" type="ORF">F8M49_21780</name>
</gene>
<feature type="signal peptide" evidence="2">
    <location>
        <begin position="1"/>
        <end position="29"/>
    </location>
</feature>
<dbReference type="Proteomes" id="UP001275440">
    <property type="component" value="Unassembled WGS sequence"/>
</dbReference>
<evidence type="ECO:0000313" key="4">
    <source>
        <dbReference type="Proteomes" id="UP001275440"/>
    </source>
</evidence>
<evidence type="ECO:0000313" key="3">
    <source>
        <dbReference type="EMBL" id="MDV2477342.1"/>
    </source>
</evidence>
<comment type="caution">
    <text evidence="3">The sequence shown here is derived from an EMBL/GenBank/DDBJ whole genome shotgun (WGS) entry which is preliminary data.</text>
</comment>